<evidence type="ECO:0000313" key="10">
    <source>
        <dbReference type="Proteomes" id="UP000297597"/>
    </source>
</evidence>
<dbReference type="GO" id="GO:0016020">
    <property type="term" value="C:membrane"/>
    <property type="evidence" value="ECO:0007669"/>
    <property type="project" value="InterPro"/>
</dbReference>
<dbReference type="OrthoDB" id="2854767at2"/>
<comment type="caution">
    <text evidence="9">The sequence shown here is derived from an EMBL/GenBank/DDBJ whole genome shotgun (WGS) entry which is preliminary data.</text>
</comment>
<dbReference type="GO" id="GO:0008233">
    <property type="term" value="F:peptidase activity"/>
    <property type="evidence" value="ECO:0007669"/>
    <property type="project" value="UniProtKB-KW"/>
</dbReference>
<feature type="transmembrane region" description="Helical" evidence="8">
    <location>
        <begin position="80"/>
        <end position="101"/>
    </location>
</feature>
<keyword evidence="2" id="KW-0673">Quorum sensing</keyword>
<gene>
    <name evidence="9" type="primary">agrB_1</name>
    <name evidence="9" type="ORF">Pmgp_01719</name>
</gene>
<reference evidence="9 10" key="1">
    <citation type="journal article" date="2018" name="Environ. Microbiol.">
        <title>Novel energy conservation strategies and behaviour of Pelotomaculum schinkii driving syntrophic propionate catabolism.</title>
        <authorList>
            <person name="Hidalgo-Ahumada C.A.P."/>
            <person name="Nobu M.K."/>
            <person name="Narihiro T."/>
            <person name="Tamaki H."/>
            <person name="Liu W.T."/>
            <person name="Kamagata Y."/>
            <person name="Stams A.J.M."/>
            <person name="Imachi H."/>
            <person name="Sousa D.Z."/>
        </authorList>
    </citation>
    <scope>NUCLEOTIDE SEQUENCE [LARGE SCALE GENOMIC DNA]</scope>
    <source>
        <strain evidence="9 10">MGP</strain>
    </source>
</reference>
<dbReference type="AlphaFoldDB" id="A0A4Y7RRF2"/>
<keyword evidence="10" id="KW-1185">Reference proteome</keyword>
<dbReference type="EMBL" id="QFFZ01000015">
    <property type="protein sequence ID" value="TEB11356.1"/>
    <property type="molecule type" value="Genomic_DNA"/>
</dbReference>
<keyword evidence="7 8" id="KW-0472">Membrane</keyword>
<keyword evidence="4 8" id="KW-0812">Transmembrane</keyword>
<feature type="transmembrane region" description="Helical" evidence="8">
    <location>
        <begin position="148"/>
        <end position="164"/>
    </location>
</feature>
<feature type="transmembrane region" description="Helical" evidence="8">
    <location>
        <begin position="170"/>
        <end position="190"/>
    </location>
</feature>
<dbReference type="InterPro" id="IPR006741">
    <property type="entry name" value="AgrB"/>
</dbReference>
<keyword evidence="3" id="KW-0645">Protease</keyword>
<dbReference type="GO" id="GO:0009372">
    <property type="term" value="P:quorum sensing"/>
    <property type="evidence" value="ECO:0007669"/>
    <property type="project" value="UniProtKB-KW"/>
</dbReference>
<evidence type="ECO:0000256" key="6">
    <source>
        <dbReference type="ARBA" id="ARBA00022989"/>
    </source>
</evidence>
<evidence type="ECO:0000256" key="5">
    <source>
        <dbReference type="ARBA" id="ARBA00022801"/>
    </source>
</evidence>
<evidence type="ECO:0000256" key="4">
    <source>
        <dbReference type="ARBA" id="ARBA00022692"/>
    </source>
</evidence>
<evidence type="ECO:0000256" key="7">
    <source>
        <dbReference type="ARBA" id="ARBA00023136"/>
    </source>
</evidence>
<proteinExistence type="predicted"/>
<evidence type="ECO:0000256" key="2">
    <source>
        <dbReference type="ARBA" id="ARBA00022654"/>
    </source>
</evidence>
<evidence type="ECO:0000256" key="8">
    <source>
        <dbReference type="SAM" id="Phobius"/>
    </source>
</evidence>
<accession>A0A4Y7RRF2</accession>
<evidence type="ECO:0000313" key="9">
    <source>
        <dbReference type="EMBL" id="TEB11356.1"/>
    </source>
</evidence>
<protein>
    <submittedName>
        <fullName evidence="9">Accessory gene regulator protein B</fullName>
        <ecNumber evidence="9">3.4.-.-</ecNumber>
    </submittedName>
</protein>
<dbReference type="RefSeq" id="WP_134213576.1">
    <property type="nucleotide sequence ID" value="NZ_QFFZ01000015.1"/>
</dbReference>
<keyword evidence="5 9" id="KW-0378">Hydrolase</keyword>
<organism evidence="9 10">
    <name type="scientific">Pelotomaculum propionicicum</name>
    <dbReference type="NCBI Taxonomy" id="258475"/>
    <lineage>
        <taxon>Bacteria</taxon>
        <taxon>Bacillati</taxon>
        <taxon>Bacillota</taxon>
        <taxon>Clostridia</taxon>
        <taxon>Eubacteriales</taxon>
        <taxon>Desulfotomaculaceae</taxon>
        <taxon>Pelotomaculum</taxon>
    </lineage>
</organism>
<feature type="transmembrane region" description="Helical" evidence="8">
    <location>
        <begin position="42"/>
        <end position="68"/>
    </location>
</feature>
<keyword evidence="6 8" id="KW-1133">Transmembrane helix</keyword>
<keyword evidence="1" id="KW-1003">Cell membrane</keyword>
<sequence length="212" mass="22763">MSYLAFSKSAARFLTEKTGLSPEKEVVLAYSIELLALNLGNILFTLLLAALLGVLPGVLSCLAAAFLFRHTAGGAHSNSPWRCAAVTIAVYPAMALLAVFLSQYGQTLTGVLAAAALLTGLVTLAVLAPVDSPAAPIISPHRRKKLKVLSFAVLASVAAAIFFFRRSDWLYAPQIQVCLALSVLWVSFMLGKPGHRLMCLVDRIKIREVRNL</sequence>
<dbReference type="SMART" id="SM00793">
    <property type="entry name" value="AgrB"/>
    <property type="match status" value="1"/>
</dbReference>
<feature type="transmembrane region" description="Helical" evidence="8">
    <location>
        <begin position="107"/>
        <end position="127"/>
    </location>
</feature>
<dbReference type="EC" id="3.4.-.-" evidence="9"/>
<dbReference type="Proteomes" id="UP000297597">
    <property type="component" value="Unassembled WGS sequence"/>
</dbReference>
<dbReference type="Pfam" id="PF04647">
    <property type="entry name" value="AgrB"/>
    <property type="match status" value="1"/>
</dbReference>
<dbReference type="GO" id="GO:0006508">
    <property type="term" value="P:proteolysis"/>
    <property type="evidence" value="ECO:0007669"/>
    <property type="project" value="UniProtKB-KW"/>
</dbReference>
<evidence type="ECO:0000256" key="3">
    <source>
        <dbReference type="ARBA" id="ARBA00022670"/>
    </source>
</evidence>
<name>A0A4Y7RRF2_9FIRM</name>
<evidence type="ECO:0000256" key="1">
    <source>
        <dbReference type="ARBA" id="ARBA00022475"/>
    </source>
</evidence>